<dbReference type="SUPFAM" id="SSF109854">
    <property type="entry name" value="DinB/YfiT-like putative metalloenzymes"/>
    <property type="match status" value="1"/>
</dbReference>
<dbReference type="Gene3D" id="1.20.120.450">
    <property type="entry name" value="dinb family like domain"/>
    <property type="match status" value="1"/>
</dbReference>
<dbReference type="InterPro" id="IPR034660">
    <property type="entry name" value="DinB/YfiT-like"/>
</dbReference>
<accession>A0A7Y0ACQ2</accession>
<proteinExistence type="predicted"/>
<evidence type="ECO:0000313" key="2">
    <source>
        <dbReference type="Proteomes" id="UP000559626"/>
    </source>
</evidence>
<dbReference type="AlphaFoldDB" id="A0A7Y0ACQ2"/>
<reference evidence="1 2" key="1">
    <citation type="submission" date="2020-04" db="EMBL/GenBank/DDBJ databases">
        <title>Hymenobacter polaris sp. nov., isolated from Arctic soil.</title>
        <authorList>
            <person name="Dahal R.H."/>
        </authorList>
    </citation>
    <scope>NUCLEOTIDE SEQUENCE [LARGE SCALE GENOMIC DNA]</scope>
    <source>
        <strain evidence="1 2">RP-2-7</strain>
    </source>
</reference>
<sequence length="178" mass="19628">MPADYLASARQQFAAYKALGEKALAQVPDEALGWQPNPACNSMASIVKHLAGNMLSRWTDFLTSDGEKSWRQREAEFDNDLATRAEVLARWEAGWQCLFAALESLTEADLSCTVYIRHEPHSVVEAINRQLAHYPSHVGQLLLMGKLVQSEAWQSLSIARGGSAAFNADKEAQAGRQP</sequence>
<comment type="caution">
    <text evidence="1">The sequence shown here is derived from an EMBL/GenBank/DDBJ whole genome shotgun (WGS) entry which is preliminary data.</text>
</comment>
<gene>
    <name evidence="1" type="ORF">HHL22_06940</name>
</gene>
<protein>
    <submittedName>
        <fullName evidence="1">DUF1572 family protein</fullName>
    </submittedName>
</protein>
<organism evidence="1 2">
    <name type="scientific">Hymenobacter polaris</name>
    <dbReference type="NCBI Taxonomy" id="2682546"/>
    <lineage>
        <taxon>Bacteria</taxon>
        <taxon>Pseudomonadati</taxon>
        <taxon>Bacteroidota</taxon>
        <taxon>Cytophagia</taxon>
        <taxon>Cytophagales</taxon>
        <taxon>Hymenobacteraceae</taxon>
        <taxon>Hymenobacter</taxon>
    </lineage>
</organism>
<name>A0A7Y0ACQ2_9BACT</name>
<dbReference type="InterPro" id="IPR011466">
    <property type="entry name" value="DUF1572"/>
</dbReference>
<dbReference type="RefSeq" id="WP_169530204.1">
    <property type="nucleotide sequence ID" value="NZ_JABBGH010000001.1"/>
</dbReference>
<keyword evidence="2" id="KW-1185">Reference proteome</keyword>
<dbReference type="Pfam" id="PF07609">
    <property type="entry name" value="DUF1572"/>
    <property type="match status" value="1"/>
</dbReference>
<dbReference type="Proteomes" id="UP000559626">
    <property type="component" value="Unassembled WGS sequence"/>
</dbReference>
<dbReference type="EMBL" id="JABBGH010000001">
    <property type="protein sequence ID" value="NML64939.1"/>
    <property type="molecule type" value="Genomic_DNA"/>
</dbReference>
<evidence type="ECO:0000313" key="1">
    <source>
        <dbReference type="EMBL" id="NML64939.1"/>
    </source>
</evidence>